<gene>
    <name evidence="4" type="ORF">Ssi02_75610</name>
</gene>
<dbReference type="SUPFAM" id="SSF55797">
    <property type="entry name" value="PR-1-like"/>
    <property type="match status" value="1"/>
</dbReference>
<dbReference type="AlphaFoldDB" id="A0A919RP33"/>
<keyword evidence="2" id="KW-0732">Signal</keyword>
<dbReference type="EMBL" id="BOOW01000058">
    <property type="protein sequence ID" value="GII97330.1"/>
    <property type="molecule type" value="Genomic_DNA"/>
</dbReference>
<comment type="caution">
    <text evidence="4">The sequence shown here is derived from an EMBL/GenBank/DDBJ whole genome shotgun (WGS) entry which is preliminary data.</text>
</comment>
<keyword evidence="5" id="KW-1185">Reference proteome</keyword>
<dbReference type="Pfam" id="PF00188">
    <property type="entry name" value="CAP"/>
    <property type="match status" value="1"/>
</dbReference>
<name>A0A919RP33_9ACTN</name>
<evidence type="ECO:0000256" key="1">
    <source>
        <dbReference type="SAM" id="MobiDB-lite"/>
    </source>
</evidence>
<dbReference type="Gene3D" id="3.40.33.10">
    <property type="entry name" value="CAP"/>
    <property type="match status" value="1"/>
</dbReference>
<protein>
    <recommendedName>
        <fullName evidence="3">SCP domain-containing protein</fullName>
    </recommendedName>
</protein>
<dbReference type="Proteomes" id="UP000606172">
    <property type="component" value="Unassembled WGS sequence"/>
</dbReference>
<accession>A0A919RP33</accession>
<reference evidence="4" key="1">
    <citation type="submission" date="2021-01" db="EMBL/GenBank/DDBJ databases">
        <title>Whole genome shotgun sequence of Sinosporangium siamense NBRC 109515.</title>
        <authorList>
            <person name="Komaki H."/>
            <person name="Tamura T."/>
        </authorList>
    </citation>
    <scope>NUCLEOTIDE SEQUENCE</scope>
    <source>
        <strain evidence="4">NBRC 109515</strain>
    </source>
</reference>
<dbReference type="RefSeq" id="WP_204032978.1">
    <property type="nucleotide sequence ID" value="NZ_BOOW01000058.1"/>
</dbReference>
<feature type="chain" id="PRO_5039040027" description="SCP domain-containing protein" evidence="2">
    <location>
        <begin position="28"/>
        <end position="215"/>
    </location>
</feature>
<dbReference type="InterPro" id="IPR035940">
    <property type="entry name" value="CAP_sf"/>
</dbReference>
<feature type="domain" description="SCP" evidence="3">
    <location>
        <begin position="72"/>
        <end position="193"/>
    </location>
</feature>
<evidence type="ECO:0000259" key="3">
    <source>
        <dbReference type="Pfam" id="PF00188"/>
    </source>
</evidence>
<dbReference type="InterPro" id="IPR014044">
    <property type="entry name" value="CAP_dom"/>
</dbReference>
<feature type="signal peptide" evidence="2">
    <location>
        <begin position="1"/>
        <end position="27"/>
    </location>
</feature>
<dbReference type="CDD" id="cd05379">
    <property type="entry name" value="CAP_bacterial"/>
    <property type="match status" value="1"/>
</dbReference>
<sequence>MRDWRPAFAATALAATTLASGNPAAHAAAAPTCDSRFNVTRWGNVVPWSETSRTGSRTFTANARVAKALACLVNAERARHRLPRLTAAYALGRAAQRHAREAASQQWWHPTDGRGTHLNPATNSTPKTRVADAGYCPGASWDISEVTYAGAKGAGLASRALNWWVNVSTQGHRGAVLDSAWTHFGYWATGQSAFRRHARAKDGGTFVVVFGRCSR</sequence>
<evidence type="ECO:0000313" key="4">
    <source>
        <dbReference type="EMBL" id="GII97330.1"/>
    </source>
</evidence>
<organism evidence="4 5">
    <name type="scientific">Sinosporangium siamense</name>
    <dbReference type="NCBI Taxonomy" id="1367973"/>
    <lineage>
        <taxon>Bacteria</taxon>
        <taxon>Bacillati</taxon>
        <taxon>Actinomycetota</taxon>
        <taxon>Actinomycetes</taxon>
        <taxon>Streptosporangiales</taxon>
        <taxon>Streptosporangiaceae</taxon>
        <taxon>Sinosporangium</taxon>
    </lineage>
</organism>
<proteinExistence type="predicted"/>
<dbReference type="PANTHER" id="PTHR31157">
    <property type="entry name" value="SCP DOMAIN-CONTAINING PROTEIN"/>
    <property type="match status" value="1"/>
</dbReference>
<evidence type="ECO:0000256" key="2">
    <source>
        <dbReference type="SAM" id="SignalP"/>
    </source>
</evidence>
<feature type="region of interest" description="Disordered" evidence="1">
    <location>
        <begin position="105"/>
        <end position="126"/>
    </location>
</feature>
<dbReference type="PANTHER" id="PTHR31157:SF1">
    <property type="entry name" value="SCP DOMAIN-CONTAINING PROTEIN"/>
    <property type="match status" value="1"/>
</dbReference>
<evidence type="ECO:0000313" key="5">
    <source>
        <dbReference type="Proteomes" id="UP000606172"/>
    </source>
</evidence>